<dbReference type="Gene3D" id="1.10.268.10">
    <property type="entry name" value="Topoisomerase, domain 3"/>
    <property type="match status" value="1"/>
</dbReference>
<accession>A0AAW1YCD9</accession>
<proteinExistence type="predicted"/>
<organism evidence="1 2">
    <name type="scientific">Rubus argutus</name>
    <name type="common">Southern blackberry</name>
    <dbReference type="NCBI Taxonomy" id="59490"/>
    <lineage>
        <taxon>Eukaryota</taxon>
        <taxon>Viridiplantae</taxon>
        <taxon>Streptophyta</taxon>
        <taxon>Embryophyta</taxon>
        <taxon>Tracheophyta</taxon>
        <taxon>Spermatophyta</taxon>
        <taxon>Magnoliopsida</taxon>
        <taxon>eudicotyledons</taxon>
        <taxon>Gunneridae</taxon>
        <taxon>Pentapetalae</taxon>
        <taxon>rosids</taxon>
        <taxon>fabids</taxon>
        <taxon>Rosales</taxon>
        <taxon>Rosaceae</taxon>
        <taxon>Rosoideae</taxon>
        <taxon>Rosoideae incertae sedis</taxon>
        <taxon>Rubus</taxon>
    </lineage>
</organism>
<dbReference type="EMBL" id="JBEDUW010000002">
    <property type="protein sequence ID" value="KAK9946688.1"/>
    <property type="molecule type" value="Genomic_DNA"/>
</dbReference>
<dbReference type="InterPro" id="IPR013757">
    <property type="entry name" value="Topo_IIA_A_a_sf"/>
</dbReference>
<evidence type="ECO:0000313" key="1">
    <source>
        <dbReference type="EMBL" id="KAK9946688.1"/>
    </source>
</evidence>
<dbReference type="GO" id="GO:0003677">
    <property type="term" value="F:DNA binding"/>
    <property type="evidence" value="ECO:0007669"/>
    <property type="project" value="InterPro"/>
</dbReference>
<dbReference type="GO" id="GO:0003918">
    <property type="term" value="F:DNA topoisomerase type II (double strand cut, ATP-hydrolyzing) activity"/>
    <property type="evidence" value="ECO:0007669"/>
    <property type="project" value="InterPro"/>
</dbReference>
<dbReference type="AlphaFoldDB" id="A0AAW1YCD9"/>
<protein>
    <recommendedName>
        <fullName evidence="3">V-type proton ATPase subunit a</fullName>
    </recommendedName>
</protein>
<evidence type="ECO:0008006" key="3">
    <source>
        <dbReference type="Google" id="ProtNLM"/>
    </source>
</evidence>
<name>A0AAW1YCD9_RUBAR</name>
<evidence type="ECO:0000313" key="2">
    <source>
        <dbReference type="Proteomes" id="UP001457282"/>
    </source>
</evidence>
<dbReference type="GO" id="GO:0005524">
    <property type="term" value="F:ATP binding"/>
    <property type="evidence" value="ECO:0007669"/>
    <property type="project" value="InterPro"/>
</dbReference>
<keyword evidence="2" id="KW-1185">Reference proteome</keyword>
<reference evidence="1 2" key="1">
    <citation type="journal article" date="2023" name="G3 (Bethesda)">
        <title>A chromosome-length genome assembly and annotation of blackberry (Rubus argutus, cv. 'Hillquist').</title>
        <authorList>
            <person name="Bruna T."/>
            <person name="Aryal R."/>
            <person name="Dudchenko O."/>
            <person name="Sargent D.J."/>
            <person name="Mead D."/>
            <person name="Buti M."/>
            <person name="Cavallini A."/>
            <person name="Hytonen T."/>
            <person name="Andres J."/>
            <person name="Pham M."/>
            <person name="Weisz D."/>
            <person name="Mascagni F."/>
            <person name="Usai G."/>
            <person name="Natali L."/>
            <person name="Bassil N."/>
            <person name="Fernandez G.E."/>
            <person name="Lomsadze A."/>
            <person name="Armour M."/>
            <person name="Olukolu B."/>
            <person name="Poorten T."/>
            <person name="Britton C."/>
            <person name="Davik J."/>
            <person name="Ashrafi H."/>
            <person name="Aiden E.L."/>
            <person name="Borodovsky M."/>
            <person name="Worthington M."/>
        </authorList>
    </citation>
    <scope>NUCLEOTIDE SEQUENCE [LARGE SCALE GENOMIC DNA]</scope>
    <source>
        <strain evidence="1">PI 553951</strain>
    </source>
</reference>
<sequence>MAHWSGGGKSAATPRDDDDELGQRAALLAELELKLVKLVKLENMVRFISENIYLYMIEDAELFRKLEEKGYASFPTDNATGGYEYLICMPNGAKSLPGFQALVNARDIVQKEVRRASTVRGFQALVDVRDKVQKAVDDLRIKMHICLTPEQNRC</sequence>
<dbReference type="Proteomes" id="UP001457282">
    <property type="component" value="Unassembled WGS sequence"/>
</dbReference>
<gene>
    <name evidence="1" type="ORF">M0R45_012137</name>
</gene>
<comment type="caution">
    <text evidence="1">The sequence shown here is derived from an EMBL/GenBank/DDBJ whole genome shotgun (WGS) entry which is preliminary data.</text>
</comment>